<dbReference type="InterPro" id="IPR051702">
    <property type="entry name" value="SH3_domain_YSC84-like"/>
</dbReference>
<dbReference type="InterPro" id="IPR007461">
    <property type="entry name" value="Ysc84_actin-binding"/>
</dbReference>
<organism evidence="4 5">
    <name type="scientific">Caenispirillum salinarum AK4</name>
    <dbReference type="NCBI Taxonomy" id="1238182"/>
    <lineage>
        <taxon>Bacteria</taxon>
        <taxon>Pseudomonadati</taxon>
        <taxon>Pseudomonadota</taxon>
        <taxon>Alphaproteobacteria</taxon>
        <taxon>Rhodospirillales</taxon>
        <taxon>Novispirillaceae</taxon>
        <taxon>Caenispirillum</taxon>
    </lineage>
</organism>
<feature type="region of interest" description="Disordered" evidence="1">
    <location>
        <begin position="242"/>
        <end position="318"/>
    </location>
</feature>
<dbReference type="eggNOG" id="COG2930">
    <property type="taxonomic scope" value="Bacteria"/>
</dbReference>
<keyword evidence="5" id="KW-1185">Reference proteome</keyword>
<accession>K9H4R8</accession>
<feature type="chain" id="PRO_5003929736" description="Ysc84 actin-binding domain-containing protein" evidence="2">
    <location>
        <begin position="21"/>
        <end position="318"/>
    </location>
</feature>
<dbReference type="PANTHER" id="PTHR15629">
    <property type="entry name" value="SH3YL1 PROTEIN"/>
    <property type="match status" value="1"/>
</dbReference>
<protein>
    <recommendedName>
        <fullName evidence="3">Ysc84 actin-binding domain-containing protein</fullName>
    </recommendedName>
</protein>
<evidence type="ECO:0000259" key="3">
    <source>
        <dbReference type="Pfam" id="PF04366"/>
    </source>
</evidence>
<feature type="signal peptide" evidence="2">
    <location>
        <begin position="1"/>
        <end position="20"/>
    </location>
</feature>
<dbReference type="STRING" id="1238182.C882_2636"/>
<dbReference type="RefSeq" id="WP_009539045.1">
    <property type="nucleotide sequence ID" value="NZ_ANHY01000003.1"/>
</dbReference>
<dbReference type="Proteomes" id="UP000009881">
    <property type="component" value="Unassembled WGS sequence"/>
</dbReference>
<comment type="caution">
    <text evidence="4">The sequence shown here is derived from an EMBL/GenBank/DDBJ whole genome shotgun (WGS) entry which is preliminary data.</text>
</comment>
<dbReference type="GO" id="GO:0035091">
    <property type="term" value="F:phosphatidylinositol binding"/>
    <property type="evidence" value="ECO:0007669"/>
    <property type="project" value="TreeGrafter"/>
</dbReference>
<dbReference type="PANTHER" id="PTHR15629:SF2">
    <property type="entry name" value="SH3 DOMAIN-CONTAINING YSC84-LIKE PROTEIN 1"/>
    <property type="match status" value="1"/>
</dbReference>
<sequence>MILRALTLGLAVVFSVLAGAAAPAPAGAASVQEDLADARSVLNESISAVYSVRGDENFENNFNRYLQRAKGVLIVPQFFKGGFIIGGAYGNGLLMSRDRTGDWSAPAFYRMGAGSLGFQIGAQQVEMVFMIMTDRGLTALMNDEFKLGANVGVTFVHKGANLEAATTTNMQNDILAFAHAKGAYGGVSVEGAVIKPRHDWNQAFYGRGATPKAIVLDRRYPNPEAEPLWEALSVENIGDVDTAPYSQQQSPAGAQGQGQGQMQAQPQGQDDSWMQGSQGQGQMQPSGNSGPTRIAPIESEPLDPIQGEQLAPPSTTGQ</sequence>
<feature type="domain" description="Ysc84 actin-binding" evidence="3">
    <location>
        <begin position="113"/>
        <end position="233"/>
    </location>
</feature>
<dbReference type="EMBL" id="ANHY01000003">
    <property type="protein sequence ID" value="EKV32557.1"/>
    <property type="molecule type" value="Genomic_DNA"/>
</dbReference>
<reference evidence="4 5" key="1">
    <citation type="journal article" date="2013" name="Genome Announc.">
        <title>Draft Genome Sequence of an Alphaproteobacterium, Caenispirillum salinarum AK4(T), Isolated from a Solar Saltern.</title>
        <authorList>
            <person name="Khatri I."/>
            <person name="Singh A."/>
            <person name="Korpole S."/>
            <person name="Pinnaka A.K."/>
            <person name="Subramanian S."/>
        </authorList>
    </citation>
    <scope>NUCLEOTIDE SEQUENCE [LARGE SCALE GENOMIC DNA]</scope>
    <source>
        <strain evidence="4 5">AK4</strain>
    </source>
</reference>
<dbReference type="CDD" id="cd11524">
    <property type="entry name" value="SYLF"/>
    <property type="match status" value="1"/>
</dbReference>
<evidence type="ECO:0000313" key="4">
    <source>
        <dbReference type="EMBL" id="EKV32557.1"/>
    </source>
</evidence>
<dbReference type="AlphaFoldDB" id="K9H4R8"/>
<evidence type="ECO:0000256" key="1">
    <source>
        <dbReference type="SAM" id="MobiDB-lite"/>
    </source>
</evidence>
<keyword evidence="2" id="KW-0732">Signal</keyword>
<evidence type="ECO:0000256" key="2">
    <source>
        <dbReference type="SAM" id="SignalP"/>
    </source>
</evidence>
<dbReference type="Pfam" id="PF04366">
    <property type="entry name" value="Ysc84"/>
    <property type="match status" value="1"/>
</dbReference>
<gene>
    <name evidence="4" type="ORF">C882_2636</name>
</gene>
<dbReference type="OrthoDB" id="9782434at2"/>
<proteinExistence type="predicted"/>
<feature type="compositionally biased region" description="Low complexity" evidence="1">
    <location>
        <begin position="246"/>
        <end position="291"/>
    </location>
</feature>
<evidence type="ECO:0000313" key="5">
    <source>
        <dbReference type="Proteomes" id="UP000009881"/>
    </source>
</evidence>
<name>K9H4R8_9PROT</name>